<accession>A0ACB9ZXE7</accession>
<proteinExistence type="predicted"/>
<evidence type="ECO:0000313" key="2">
    <source>
        <dbReference type="Proteomes" id="UP001060085"/>
    </source>
</evidence>
<gene>
    <name evidence="1" type="ORF">M9H77_30201</name>
</gene>
<protein>
    <submittedName>
        <fullName evidence="1">Uncharacterized protein</fullName>
    </submittedName>
</protein>
<sequence length="108" mass="13186">MEDDICHVQQTLKGLEQQLSRLAKGVKELKREEEAIFEQNSRRDFDFEQEIVMMIYLIKGNYVNMDERFHKRRDDYEGYYDSYNYGGYNYRRISQIWELHQDLLVTTS</sequence>
<keyword evidence="2" id="KW-1185">Reference proteome</keyword>
<evidence type="ECO:0000313" key="1">
    <source>
        <dbReference type="EMBL" id="KAI5653014.1"/>
    </source>
</evidence>
<comment type="caution">
    <text evidence="1">The sequence shown here is derived from an EMBL/GenBank/DDBJ whole genome shotgun (WGS) entry which is preliminary data.</text>
</comment>
<reference evidence="2" key="1">
    <citation type="journal article" date="2023" name="Nat. Plants">
        <title>Single-cell RNA sequencing provides a high-resolution roadmap for understanding the multicellular compartmentation of specialized metabolism.</title>
        <authorList>
            <person name="Sun S."/>
            <person name="Shen X."/>
            <person name="Li Y."/>
            <person name="Li Y."/>
            <person name="Wang S."/>
            <person name="Li R."/>
            <person name="Zhang H."/>
            <person name="Shen G."/>
            <person name="Guo B."/>
            <person name="Wei J."/>
            <person name="Xu J."/>
            <person name="St-Pierre B."/>
            <person name="Chen S."/>
            <person name="Sun C."/>
        </authorList>
    </citation>
    <scope>NUCLEOTIDE SEQUENCE [LARGE SCALE GENOMIC DNA]</scope>
</reference>
<name>A0ACB9ZXE7_CATRO</name>
<organism evidence="1 2">
    <name type="scientific">Catharanthus roseus</name>
    <name type="common">Madagascar periwinkle</name>
    <name type="synonym">Vinca rosea</name>
    <dbReference type="NCBI Taxonomy" id="4058"/>
    <lineage>
        <taxon>Eukaryota</taxon>
        <taxon>Viridiplantae</taxon>
        <taxon>Streptophyta</taxon>
        <taxon>Embryophyta</taxon>
        <taxon>Tracheophyta</taxon>
        <taxon>Spermatophyta</taxon>
        <taxon>Magnoliopsida</taxon>
        <taxon>eudicotyledons</taxon>
        <taxon>Gunneridae</taxon>
        <taxon>Pentapetalae</taxon>
        <taxon>asterids</taxon>
        <taxon>lamiids</taxon>
        <taxon>Gentianales</taxon>
        <taxon>Apocynaceae</taxon>
        <taxon>Rauvolfioideae</taxon>
        <taxon>Vinceae</taxon>
        <taxon>Catharanthinae</taxon>
        <taxon>Catharanthus</taxon>
    </lineage>
</organism>
<dbReference type="Proteomes" id="UP001060085">
    <property type="component" value="Linkage Group LG07"/>
</dbReference>
<dbReference type="EMBL" id="CM044707">
    <property type="protein sequence ID" value="KAI5653014.1"/>
    <property type="molecule type" value="Genomic_DNA"/>
</dbReference>